<dbReference type="GO" id="GO:0097602">
    <property type="term" value="F:cullin family protein binding"/>
    <property type="evidence" value="ECO:0007669"/>
    <property type="project" value="TreeGrafter"/>
</dbReference>
<gene>
    <name evidence="4" type="ORF">JKP88DRAFT_312501</name>
</gene>
<evidence type="ECO:0000313" key="4">
    <source>
        <dbReference type="EMBL" id="KAG5185309.1"/>
    </source>
</evidence>
<dbReference type="Gene3D" id="1.25.40.20">
    <property type="entry name" value="Ankyrin repeat-containing domain"/>
    <property type="match status" value="1"/>
</dbReference>
<dbReference type="Pfam" id="PF13637">
    <property type="entry name" value="Ank_4"/>
    <property type="match status" value="1"/>
</dbReference>
<feature type="compositionally biased region" description="Gly residues" evidence="2">
    <location>
        <begin position="196"/>
        <end position="205"/>
    </location>
</feature>
<dbReference type="PANTHER" id="PTHR12281:SF31">
    <property type="entry name" value="DCN1-LIKE PROTEIN 3"/>
    <property type="match status" value="1"/>
</dbReference>
<evidence type="ECO:0000259" key="3">
    <source>
        <dbReference type="PROSITE" id="PS51229"/>
    </source>
</evidence>
<dbReference type="GO" id="GO:0031624">
    <property type="term" value="F:ubiquitin conjugating enzyme binding"/>
    <property type="evidence" value="ECO:0007669"/>
    <property type="project" value="TreeGrafter"/>
</dbReference>
<dbReference type="PROSITE" id="PS51229">
    <property type="entry name" value="DCUN1"/>
    <property type="match status" value="1"/>
</dbReference>
<dbReference type="SUPFAM" id="SSF140860">
    <property type="entry name" value="Pseudo ankyrin repeat-like"/>
    <property type="match status" value="1"/>
</dbReference>
<dbReference type="GO" id="GO:0032182">
    <property type="term" value="F:ubiquitin-like protein binding"/>
    <property type="evidence" value="ECO:0007669"/>
    <property type="project" value="TreeGrafter"/>
</dbReference>
<dbReference type="GO" id="GO:0000151">
    <property type="term" value="C:ubiquitin ligase complex"/>
    <property type="evidence" value="ECO:0007669"/>
    <property type="project" value="TreeGrafter"/>
</dbReference>
<dbReference type="InterPro" id="IPR036770">
    <property type="entry name" value="Ankyrin_rpt-contain_sf"/>
</dbReference>
<evidence type="ECO:0000313" key="5">
    <source>
        <dbReference type="Proteomes" id="UP000664859"/>
    </source>
</evidence>
<dbReference type="GO" id="GO:0045116">
    <property type="term" value="P:protein neddylation"/>
    <property type="evidence" value="ECO:0007669"/>
    <property type="project" value="TreeGrafter"/>
</dbReference>
<dbReference type="InterPro" id="IPR005176">
    <property type="entry name" value="PONY_dom"/>
</dbReference>
<evidence type="ECO:0000256" key="2">
    <source>
        <dbReference type="SAM" id="MobiDB-lite"/>
    </source>
</evidence>
<comment type="function">
    <text evidence="1">Neddylation of cullins play an essential role in the regulation of SCF-type complexes activity.</text>
</comment>
<protein>
    <recommendedName>
        <fullName evidence="1">Defective in cullin neddylation protein</fullName>
    </recommendedName>
</protein>
<dbReference type="Proteomes" id="UP000664859">
    <property type="component" value="Unassembled WGS sequence"/>
</dbReference>
<dbReference type="InterPro" id="IPR014764">
    <property type="entry name" value="DCN-prot"/>
</dbReference>
<name>A0A835Z322_9STRA</name>
<accession>A0A835Z322</accession>
<dbReference type="EMBL" id="JAFCMP010000135">
    <property type="protein sequence ID" value="KAG5185309.1"/>
    <property type="molecule type" value="Genomic_DNA"/>
</dbReference>
<proteinExistence type="predicted"/>
<comment type="caution">
    <text evidence="4">The sequence shown here is derived from an EMBL/GenBank/DDBJ whole genome shotgun (WGS) entry which is preliminary data.</text>
</comment>
<dbReference type="InterPro" id="IPR042460">
    <property type="entry name" value="DCN1-like_PONY"/>
</dbReference>
<dbReference type="Gene3D" id="1.10.238.200">
    <property type="entry name" value="Cullin, PONY binding domain"/>
    <property type="match status" value="1"/>
</dbReference>
<dbReference type="OrthoDB" id="75611at2759"/>
<evidence type="ECO:0000256" key="1">
    <source>
        <dbReference type="RuleBase" id="RU410713"/>
    </source>
</evidence>
<dbReference type="PANTHER" id="PTHR12281">
    <property type="entry name" value="RP42 RELATED"/>
    <property type="match status" value="1"/>
</dbReference>
<sequence>MESILAFLPPSLMVRSTCTAFRAAAEKVHKPVKKHWATSMDDALASASLVDWALQNGFQPQMAYKASIRRGDVPALRRGHLEMLQWLHANGYPWDWGSSHAAAAGGHFEVLQWLHANGCPWDTLTCPRAARRGDLQTLQWLRANGCPWDEETCCSAAEQGHLQAYQGNANMAADAFFSGQANAIIAQQQSQRRRGGGNGGGGRGGAQQRQRSGGGARAPQLPAIDAWFNRFRDDGSSGMDETDAMGEAGIQSFCEELQMDTQEPAVLALAQAMRAGDMGEFTRAEFRRGMTALGVDSPAEFMRAEFHRGMTALGVDSPAEVRARAVVMLSAALCEAMLSTAPVCGSTVTNEFRRGMTALGVDSPAELQALLPGVRAQMADHKSKLFQDVYAFAFDFAREGASKTLAMEDACALWSVLLTDKPFPLLQDLFDFLAGGRGGSGAGAGGGGGSGSTSLPSPAARVHRDLWAQVPLFLSHVGADFAGYDAGDAWPVALDDFAEFMMQQQGGGGGQ</sequence>
<dbReference type="Pfam" id="PF03556">
    <property type="entry name" value="Cullin_binding"/>
    <property type="match status" value="1"/>
</dbReference>
<reference evidence="4" key="1">
    <citation type="submission" date="2021-02" db="EMBL/GenBank/DDBJ databases">
        <title>First Annotated Genome of the Yellow-green Alga Tribonema minus.</title>
        <authorList>
            <person name="Mahan K.M."/>
        </authorList>
    </citation>
    <scope>NUCLEOTIDE SEQUENCE</scope>
    <source>
        <strain evidence="4">UTEX B ZZ1240</strain>
    </source>
</reference>
<feature type="domain" description="DCUN1" evidence="3">
    <location>
        <begin position="219"/>
        <end position="502"/>
    </location>
</feature>
<organism evidence="4 5">
    <name type="scientific">Tribonema minus</name>
    <dbReference type="NCBI Taxonomy" id="303371"/>
    <lineage>
        <taxon>Eukaryota</taxon>
        <taxon>Sar</taxon>
        <taxon>Stramenopiles</taxon>
        <taxon>Ochrophyta</taxon>
        <taxon>PX clade</taxon>
        <taxon>Xanthophyceae</taxon>
        <taxon>Tribonematales</taxon>
        <taxon>Tribonemataceae</taxon>
        <taxon>Tribonema</taxon>
    </lineage>
</organism>
<feature type="region of interest" description="Disordered" evidence="2">
    <location>
        <begin position="187"/>
        <end position="219"/>
    </location>
</feature>
<dbReference type="Gene3D" id="1.10.238.10">
    <property type="entry name" value="EF-hand"/>
    <property type="match status" value="2"/>
</dbReference>
<keyword evidence="5" id="KW-1185">Reference proteome</keyword>
<dbReference type="AlphaFoldDB" id="A0A835Z322"/>
<dbReference type="InterPro" id="IPR002110">
    <property type="entry name" value="Ankyrin_rpt"/>
</dbReference>